<name>A0A382NA55_9ZZZZ</name>
<dbReference type="InterPro" id="IPR008000">
    <property type="entry name" value="Rham/fucose_mutarotase"/>
</dbReference>
<evidence type="ECO:0000256" key="3">
    <source>
        <dbReference type="ARBA" id="ARBA00023277"/>
    </source>
</evidence>
<dbReference type="GO" id="GO:0019301">
    <property type="term" value="P:rhamnose catabolic process"/>
    <property type="evidence" value="ECO:0007669"/>
    <property type="project" value="TreeGrafter"/>
</dbReference>
<keyword evidence="4" id="KW-0684">Rhamnose metabolism</keyword>
<dbReference type="AlphaFoldDB" id="A0A382NA55"/>
<dbReference type="SUPFAM" id="SSF54909">
    <property type="entry name" value="Dimeric alpha+beta barrel"/>
    <property type="match status" value="1"/>
</dbReference>
<dbReference type="NCBIfam" id="TIGR02625">
    <property type="entry name" value="YiiL_rotase"/>
    <property type="match status" value="1"/>
</dbReference>
<evidence type="ECO:0000256" key="2">
    <source>
        <dbReference type="ARBA" id="ARBA00023235"/>
    </source>
</evidence>
<dbReference type="GO" id="GO:0016857">
    <property type="term" value="F:racemase and epimerase activity, acting on carbohydrates and derivatives"/>
    <property type="evidence" value="ECO:0007669"/>
    <property type="project" value="InterPro"/>
</dbReference>
<dbReference type="PANTHER" id="PTHR34389">
    <property type="entry name" value="L-RHAMNOSE MUTAROTASE"/>
    <property type="match status" value="1"/>
</dbReference>
<reference evidence="5" key="1">
    <citation type="submission" date="2018-05" db="EMBL/GenBank/DDBJ databases">
        <authorList>
            <person name="Lanie J.A."/>
            <person name="Ng W.-L."/>
            <person name="Kazmierczak K.M."/>
            <person name="Andrzejewski T.M."/>
            <person name="Davidsen T.M."/>
            <person name="Wayne K.J."/>
            <person name="Tettelin H."/>
            <person name="Glass J.I."/>
            <person name="Rusch D."/>
            <person name="Podicherti R."/>
            <person name="Tsui H.-C.T."/>
            <person name="Winkler M.E."/>
        </authorList>
    </citation>
    <scope>NUCLEOTIDE SEQUENCE</scope>
</reference>
<dbReference type="GO" id="GO:0005737">
    <property type="term" value="C:cytoplasm"/>
    <property type="evidence" value="ECO:0007669"/>
    <property type="project" value="InterPro"/>
</dbReference>
<accession>A0A382NA55</accession>
<dbReference type="InterPro" id="IPR011008">
    <property type="entry name" value="Dimeric_a/b-barrel"/>
</dbReference>
<evidence type="ECO:0000256" key="4">
    <source>
        <dbReference type="ARBA" id="ARBA00023308"/>
    </source>
</evidence>
<keyword evidence="1" id="KW-0963">Cytoplasm</keyword>
<protein>
    <recommendedName>
        <fullName evidence="6">L-rhamnose mutarotase</fullName>
    </recommendedName>
</protein>
<dbReference type="EMBL" id="UINC01099086">
    <property type="protein sequence ID" value="SVC58083.1"/>
    <property type="molecule type" value="Genomic_DNA"/>
</dbReference>
<evidence type="ECO:0000313" key="5">
    <source>
        <dbReference type="EMBL" id="SVC58083.1"/>
    </source>
</evidence>
<dbReference type="PANTHER" id="PTHR34389:SF2">
    <property type="entry name" value="L-RHAMNOSE MUTAROTASE"/>
    <property type="match status" value="1"/>
</dbReference>
<sequence length="102" mass="12317">MARVGFSMQLKAGNEVEYKKRHDEIWPDLQDLLKEVGIRNYSIYRQRLSLFGYLEIDDPSALERLPEEELMKKWWRYMEPLMECNEDSSPKMTDLEETFHLD</sequence>
<dbReference type="InterPro" id="IPR013448">
    <property type="entry name" value="L-rhamnose_mutarotase"/>
</dbReference>
<proteinExistence type="predicted"/>
<keyword evidence="3" id="KW-0119">Carbohydrate metabolism</keyword>
<dbReference type="Pfam" id="PF05336">
    <property type="entry name" value="rhaM"/>
    <property type="match status" value="1"/>
</dbReference>
<evidence type="ECO:0008006" key="6">
    <source>
        <dbReference type="Google" id="ProtNLM"/>
    </source>
</evidence>
<gene>
    <name evidence="5" type="ORF">METZ01_LOCUS310937</name>
</gene>
<keyword evidence="2" id="KW-0413">Isomerase</keyword>
<evidence type="ECO:0000256" key="1">
    <source>
        <dbReference type="ARBA" id="ARBA00022490"/>
    </source>
</evidence>
<organism evidence="5">
    <name type="scientific">marine metagenome</name>
    <dbReference type="NCBI Taxonomy" id="408172"/>
    <lineage>
        <taxon>unclassified sequences</taxon>
        <taxon>metagenomes</taxon>
        <taxon>ecological metagenomes</taxon>
    </lineage>
</organism>
<dbReference type="Gene3D" id="3.30.70.100">
    <property type="match status" value="1"/>
</dbReference>